<sequence>SQVITIKTLTSGTRVLHTQVRERFYSIERERKTEIRVVILIKMRKICSGMSIFTPRDAIRASMMRNPLQDSS</sequence>
<protein>
    <submittedName>
        <fullName evidence="1">Uncharacterized protein</fullName>
    </submittedName>
</protein>
<name>A0AAV0S546_9ROSI</name>
<gene>
    <name evidence="1" type="ORF">LITE_LOCUS51197</name>
</gene>
<dbReference type="EMBL" id="CAMGYJ010000011">
    <property type="protein sequence ID" value="CAI0627266.1"/>
    <property type="molecule type" value="Genomic_DNA"/>
</dbReference>
<comment type="caution">
    <text evidence="1">The sequence shown here is derived from an EMBL/GenBank/DDBJ whole genome shotgun (WGS) entry which is preliminary data.</text>
</comment>
<feature type="non-terminal residue" evidence="1">
    <location>
        <position position="1"/>
    </location>
</feature>
<proteinExistence type="predicted"/>
<evidence type="ECO:0000313" key="2">
    <source>
        <dbReference type="Proteomes" id="UP001154282"/>
    </source>
</evidence>
<dbReference type="Proteomes" id="UP001154282">
    <property type="component" value="Unassembled WGS sequence"/>
</dbReference>
<reference evidence="1" key="1">
    <citation type="submission" date="2022-08" db="EMBL/GenBank/DDBJ databases">
        <authorList>
            <person name="Gutierrez-Valencia J."/>
        </authorList>
    </citation>
    <scope>NUCLEOTIDE SEQUENCE</scope>
</reference>
<evidence type="ECO:0000313" key="1">
    <source>
        <dbReference type="EMBL" id="CAI0627266.1"/>
    </source>
</evidence>
<keyword evidence="2" id="KW-1185">Reference proteome</keyword>
<organism evidence="1 2">
    <name type="scientific">Linum tenue</name>
    <dbReference type="NCBI Taxonomy" id="586396"/>
    <lineage>
        <taxon>Eukaryota</taxon>
        <taxon>Viridiplantae</taxon>
        <taxon>Streptophyta</taxon>
        <taxon>Embryophyta</taxon>
        <taxon>Tracheophyta</taxon>
        <taxon>Spermatophyta</taxon>
        <taxon>Magnoliopsida</taxon>
        <taxon>eudicotyledons</taxon>
        <taxon>Gunneridae</taxon>
        <taxon>Pentapetalae</taxon>
        <taxon>rosids</taxon>
        <taxon>fabids</taxon>
        <taxon>Malpighiales</taxon>
        <taxon>Linaceae</taxon>
        <taxon>Linum</taxon>
    </lineage>
</organism>
<dbReference type="AlphaFoldDB" id="A0AAV0S546"/>
<accession>A0AAV0S546</accession>